<dbReference type="RefSeq" id="WP_311584466.1">
    <property type="nucleotide sequence ID" value="NZ_JAVRIF010000011.1"/>
</dbReference>
<proteinExistence type="predicted"/>
<reference evidence="2 3" key="1">
    <citation type="submission" date="2023-09" db="EMBL/GenBank/DDBJ databases">
        <authorList>
            <person name="Rey-Velasco X."/>
        </authorList>
    </citation>
    <scope>NUCLEOTIDE SEQUENCE [LARGE SCALE GENOMIC DNA]</scope>
    <source>
        <strain evidence="2 3">W431</strain>
    </source>
</reference>
<evidence type="ECO:0000313" key="3">
    <source>
        <dbReference type="Proteomes" id="UP001266357"/>
    </source>
</evidence>
<evidence type="ECO:0000313" key="2">
    <source>
        <dbReference type="EMBL" id="MDT0605158.1"/>
    </source>
</evidence>
<feature type="domain" description="DUF4124" evidence="1">
    <location>
        <begin position="18"/>
        <end position="55"/>
    </location>
</feature>
<dbReference type="Proteomes" id="UP001266357">
    <property type="component" value="Unassembled WGS sequence"/>
</dbReference>
<dbReference type="Pfam" id="PF13511">
    <property type="entry name" value="DUF4124"/>
    <property type="match status" value="1"/>
</dbReference>
<comment type="caution">
    <text evidence="2">The sequence shown here is derived from an EMBL/GenBank/DDBJ whole genome shotgun (WGS) entry which is preliminary data.</text>
</comment>
<name>A0ABU3A7T4_9GAMM</name>
<dbReference type="EMBL" id="JAVRIF010000011">
    <property type="protein sequence ID" value="MDT0605158.1"/>
    <property type="molecule type" value="Genomic_DNA"/>
</dbReference>
<sequence length="175" mass="19663">MTNLKLFVVMILTIVISLPISATSTKIYVWRNADGVLVYSDSPKPGAEEVDVKEPNNMSSSIDTSILDINPKTIEEKYQVEISQPANNATIRDNTGSVYVSGRIKPIFKQGLKIQLKLDNQPYEKPQTHSMFVLRNVERGEHQLKMDLINDKGKVIASSEPVTFYMHRASVIRAN</sequence>
<keyword evidence="3" id="KW-1185">Reference proteome</keyword>
<accession>A0ABU3A7T4</accession>
<dbReference type="InterPro" id="IPR025392">
    <property type="entry name" value="DUF4124"/>
</dbReference>
<protein>
    <submittedName>
        <fullName evidence="2">DUF4124 domain-containing protein</fullName>
    </submittedName>
</protein>
<organism evidence="2 3">
    <name type="scientific">Thalassotalea castellviae</name>
    <dbReference type="NCBI Taxonomy" id="3075612"/>
    <lineage>
        <taxon>Bacteria</taxon>
        <taxon>Pseudomonadati</taxon>
        <taxon>Pseudomonadota</taxon>
        <taxon>Gammaproteobacteria</taxon>
        <taxon>Alteromonadales</taxon>
        <taxon>Colwelliaceae</taxon>
        <taxon>Thalassotalea</taxon>
    </lineage>
</organism>
<gene>
    <name evidence="2" type="ORF">RM573_16255</name>
</gene>
<evidence type="ECO:0000259" key="1">
    <source>
        <dbReference type="Pfam" id="PF13511"/>
    </source>
</evidence>